<dbReference type="InterPro" id="IPR036116">
    <property type="entry name" value="FN3_sf"/>
</dbReference>
<dbReference type="PROSITE" id="PS50853">
    <property type="entry name" value="FN3"/>
    <property type="match status" value="2"/>
</dbReference>
<protein>
    <recommendedName>
        <fullName evidence="1">Fibronectin type-III domain-containing protein</fullName>
    </recommendedName>
</protein>
<name>A0A8E0VD44_9TREM</name>
<dbReference type="Gene3D" id="2.60.40.10">
    <property type="entry name" value="Immunoglobulins"/>
    <property type="match status" value="1"/>
</dbReference>
<feature type="domain" description="Fibronectin type-III" evidence="1">
    <location>
        <begin position="82"/>
        <end position="172"/>
    </location>
</feature>
<organism evidence="2 3">
    <name type="scientific">Fasciolopsis buskii</name>
    <dbReference type="NCBI Taxonomy" id="27845"/>
    <lineage>
        <taxon>Eukaryota</taxon>
        <taxon>Metazoa</taxon>
        <taxon>Spiralia</taxon>
        <taxon>Lophotrochozoa</taxon>
        <taxon>Platyhelminthes</taxon>
        <taxon>Trematoda</taxon>
        <taxon>Digenea</taxon>
        <taxon>Plagiorchiida</taxon>
        <taxon>Echinostomata</taxon>
        <taxon>Echinostomatoidea</taxon>
        <taxon>Fasciolidae</taxon>
        <taxon>Fasciolopsis</taxon>
    </lineage>
</organism>
<keyword evidence="3" id="KW-1185">Reference proteome</keyword>
<accession>A0A8E0VD44</accession>
<reference evidence="2" key="1">
    <citation type="submission" date="2019-05" db="EMBL/GenBank/DDBJ databases">
        <title>Annotation for the trematode Fasciolopsis buski.</title>
        <authorList>
            <person name="Choi Y.-J."/>
        </authorList>
    </citation>
    <scope>NUCLEOTIDE SEQUENCE</scope>
    <source>
        <strain evidence="2">HT</strain>
        <tissue evidence="2">Whole worm</tissue>
    </source>
</reference>
<dbReference type="CDD" id="cd00063">
    <property type="entry name" value="FN3"/>
    <property type="match status" value="1"/>
</dbReference>
<sequence length="172" mass="19201">MPNGWHVTWSSDNTVATIANQVSLADSDGRVRRFTSYGSGNGASLTYIRPCTNYTVSVRLLGLSGWSSESAPYHFRTEAIEIPPPPTNLTTMVTRSGRVLHWIPPNTTAHIRQYRIVGIRDGEIIEQYTTYDSTQALLDSFHHWHNYSVVMYAENTCGSSVPSDELHVAEVN</sequence>
<dbReference type="AlphaFoldDB" id="A0A8E0VD44"/>
<dbReference type="Proteomes" id="UP000728185">
    <property type="component" value="Unassembled WGS sequence"/>
</dbReference>
<evidence type="ECO:0000313" key="3">
    <source>
        <dbReference type="Proteomes" id="UP000728185"/>
    </source>
</evidence>
<evidence type="ECO:0000313" key="2">
    <source>
        <dbReference type="EMBL" id="KAA0185316.1"/>
    </source>
</evidence>
<dbReference type="InterPro" id="IPR013783">
    <property type="entry name" value="Ig-like_fold"/>
</dbReference>
<dbReference type="InterPro" id="IPR003961">
    <property type="entry name" value="FN3_dom"/>
</dbReference>
<dbReference type="SUPFAM" id="SSF49265">
    <property type="entry name" value="Fibronectin type III"/>
    <property type="match status" value="1"/>
</dbReference>
<feature type="non-terminal residue" evidence="2">
    <location>
        <position position="172"/>
    </location>
</feature>
<comment type="caution">
    <text evidence="2">The sequence shown here is derived from an EMBL/GenBank/DDBJ whole genome shotgun (WGS) entry which is preliminary data.</text>
</comment>
<gene>
    <name evidence="2" type="ORF">FBUS_08327</name>
</gene>
<evidence type="ECO:0000259" key="1">
    <source>
        <dbReference type="PROSITE" id="PS50853"/>
    </source>
</evidence>
<proteinExistence type="predicted"/>
<dbReference type="EMBL" id="LUCM01010557">
    <property type="protein sequence ID" value="KAA0185316.1"/>
    <property type="molecule type" value="Genomic_DNA"/>
</dbReference>
<feature type="domain" description="Fibronectin type-III" evidence="1">
    <location>
        <begin position="1"/>
        <end position="80"/>
    </location>
</feature>
<dbReference type="OrthoDB" id="261433at2759"/>
<dbReference type="Pfam" id="PF00041">
    <property type="entry name" value="fn3"/>
    <property type="match status" value="1"/>
</dbReference>